<dbReference type="Gene3D" id="3.40.50.1820">
    <property type="entry name" value="alpha/beta hydrolase"/>
    <property type="match status" value="1"/>
</dbReference>
<evidence type="ECO:0000313" key="4">
    <source>
        <dbReference type="EMBL" id="KAH9844673.1"/>
    </source>
</evidence>
<comment type="similarity">
    <text evidence="2">Belongs to the AB hydrolase superfamily. Epoxide hydrolase family.</text>
</comment>
<sequence length="150" mass="16645">MTIDKITPNDPRITHAYCTINGKKWHYLDSSPPSPTPTKGTLILIHGFPDLSLAWRHQIPFLNALGFRTLALDCMGYGETGPSPSLHDYSFKTHADAIAALAASLGVTEVVVGGHERYVDWASIRYLLRHQIWGHSFGAKENLIALLMSY</sequence>
<dbReference type="PANTHER" id="PTHR43329">
    <property type="entry name" value="EPOXIDE HYDROLASE"/>
    <property type="match status" value="1"/>
</dbReference>
<dbReference type="GO" id="GO:0016787">
    <property type="term" value="F:hydrolase activity"/>
    <property type="evidence" value="ECO:0007669"/>
    <property type="project" value="UniProtKB-KW"/>
</dbReference>
<dbReference type="InterPro" id="IPR000073">
    <property type="entry name" value="AB_hydrolase_1"/>
</dbReference>
<evidence type="ECO:0000313" key="5">
    <source>
        <dbReference type="Proteomes" id="UP001138500"/>
    </source>
</evidence>
<dbReference type="Proteomes" id="UP001138500">
    <property type="component" value="Unassembled WGS sequence"/>
</dbReference>
<dbReference type="PRINTS" id="PR00412">
    <property type="entry name" value="EPOXHYDRLASE"/>
</dbReference>
<evidence type="ECO:0000259" key="3">
    <source>
        <dbReference type="Pfam" id="PF00561"/>
    </source>
</evidence>
<keyword evidence="5" id="KW-1185">Reference proteome</keyword>
<evidence type="ECO:0000256" key="1">
    <source>
        <dbReference type="ARBA" id="ARBA00022801"/>
    </source>
</evidence>
<dbReference type="EMBL" id="RIBY02000258">
    <property type="protein sequence ID" value="KAH9844673.1"/>
    <property type="molecule type" value="Genomic_DNA"/>
</dbReference>
<proteinExistence type="inferred from homology"/>
<dbReference type="OrthoDB" id="408373at2759"/>
<reference evidence="4 5" key="2">
    <citation type="journal article" date="2021" name="Curr. Genet.">
        <title>Genetic response to nitrogen starvation in the aggressive Eucalyptus foliar pathogen Teratosphaeria destructans.</title>
        <authorList>
            <person name="Havenga M."/>
            <person name="Wingfield B.D."/>
            <person name="Wingfield M.J."/>
            <person name="Dreyer L.L."/>
            <person name="Roets F."/>
            <person name="Aylward J."/>
        </authorList>
    </citation>
    <scope>NUCLEOTIDE SEQUENCE [LARGE SCALE GENOMIC DNA]</scope>
    <source>
        <strain evidence="4">CMW44962</strain>
    </source>
</reference>
<comment type="caution">
    <text evidence="4">The sequence shown here is derived from an EMBL/GenBank/DDBJ whole genome shotgun (WGS) entry which is preliminary data.</text>
</comment>
<organism evidence="4 5">
    <name type="scientific">Teratosphaeria destructans</name>
    <dbReference type="NCBI Taxonomy" id="418781"/>
    <lineage>
        <taxon>Eukaryota</taxon>
        <taxon>Fungi</taxon>
        <taxon>Dikarya</taxon>
        <taxon>Ascomycota</taxon>
        <taxon>Pezizomycotina</taxon>
        <taxon>Dothideomycetes</taxon>
        <taxon>Dothideomycetidae</taxon>
        <taxon>Mycosphaerellales</taxon>
        <taxon>Teratosphaeriaceae</taxon>
        <taxon>Teratosphaeria</taxon>
    </lineage>
</organism>
<evidence type="ECO:0000256" key="2">
    <source>
        <dbReference type="ARBA" id="ARBA00038334"/>
    </source>
</evidence>
<accession>A0A9W7T073</accession>
<keyword evidence="1 4" id="KW-0378">Hydrolase</keyword>
<name>A0A9W7T073_9PEZI</name>
<reference evidence="4 5" key="1">
    <citation type="journal article" date="2018" name="IMA Fungus">
        <title>IMA Genome-F 10: Nine draft genome sequences of Claviceps purpurea s.lat., including C. arundinis, C. humidiphila, and C. cf. spartinae, pseudomolecules for the pitch canker pathogen Fusarium circinatum, draft genome of Davidsoniella eucalypti, Grosmannia galeiformis, Quambalaria eucalypti, and Teratosphaeria destructans.</title>
        <authorList>
            <person name="Wingfield B.D."/>
            <person name="Liu M."/>
            <person name="Nguyen H.D."/>
            <person name="Lane F.A."/>
            <person name="Morgan S.W."/>
            <person name="De Vos L."/>
            <person name="Wilken P.M."/>
            <person name="Duong T.A."/>
            <person name="Aylward J."/>
            <person name="Coetzee M.P."/>
            <person name="Dadej K."/>
            <person name="De Beer Z.W."/>
            <person name="Findlay W."/>
            <person name="Havenga M."/>
            <person name="Kolarik M."/>
            <person name="Menzies J.G."/>
            <person name="Naidoo K."/>
            <person name="Pochopski O."/>
            <person name="Shoukouhi P."/>
            <person name="Santana Q.C."/>
            <person name="Seifert K.A."/>
            <person name="Soal N."/>
            <person name="Steenkamp E.T."/>
            <person name="Tatham C.T."/>
            <person name="van der Nest M.A."/>
            <person name="Wingfield M.J."/>
        </authorList>
    </citation>
    <scope>NUCLEOTIDE SEQUENCE [LARGE SCALE GENOMIC DNA]</scope>
    <source>
        <strain evidence="4">CMW44962</strain>
    </source>
</reference>
<gene>
    <name evidence="4" type="ORF">Tdes44962_MAKER07209</name>
</gene>
<dbReference type="InterPro" id="IPR000639">
    <property type="entry name" value="Epox_hydrolase-like"/>
</dbReference>
<dbReference type="AlphaFoldDB" id="A0A9W7T073"/>
<dbReference type="Pfam" id="PF00561">
    <property type="entry name" value="Abhydrolase_1"/>
    <property type="match status" value="1"/>
</dbReference>
<protein>
    <submittedName>
        <fullName evidence="4">Epoxide hydrolase</fullName>
    </submittedName>
</protein>
<feature type="domain" description="AB hydrolase-1" evidence="3">
    <location>
        <begin position="41"/>
        <end position="115"/>
    </location>
</feature>
<dbReference type="InterPro" id="IPR029058">
    <property type="entry name" value="AB_hydrolase_fold"/>
</dbReference>
<dbReference type="SUPFAM" id="SSF53474">
    <property type="entry name" value="alpha/beta-Hydrolases"/>
    <property type="match status" value="1"/>
</dbReference>